<reference evidence="2 3" key="1">
    <citation type="submission" date="2019-09" db="EMBL/GenBank/DDBJ databases">
        <authorList>
            <person name="Valk L.C."/>
        </authorList>
    </citation>
    <scope>NUCLEOTIDE SEQUENCE [LARGE SCALE GENOMIC DNA]</scope>
    <source>
        <strain evidence="2">GalUA</strain>
    </source>
</reference>
<dbReference type="RefSeq" id="WP_151146329.1">
    <property type="nucleotide sequence ID" value="NZ_WAGX01000005.1"/>
</dbReference>
<evidence type="ECO:0000313" key="3">
    <source>
        <dbReference type="Proteomes" id="UP000461768"/>
    </source>
</evidence>
<keyword evidence="1" id="KW-1133">Transmembrane helix</keyword>
<dbReference type="EMBL" id="WAGX01000005">
    <property type="protein sequence ID" value="KAB1438612.1"/>
    <property type="molecule type" value="Genomic_DNA"/>
</dbReference>
<evidence type="ECO:0000313" key="2">
    <source>
        <dbReference type="EMBL" id="KAB1438612.1"/>
    </source>
</evidence>
<organism evidence="2 3">
    <name type="scientific">Candidatus Galacturonatibacter soehngenii</name>
    <dbReference type="NCBI Taxonomy" id="2307010"/>
    <lineage>
        <taxon>Bacteria</taxon>
        <taxon>Bacillati</taxon>
        <taxon>Bacillota</taxon>
        <taxon>Clostridia</taxon>
        <taxon>Lachnospirales</taxon>
        <taxon>Lachnospiraceae</taxon>
        <taxon>Candidatus Galacturonatibacter</taxon>
    </lineage>
</organism>
<feature type="transmembrane region" description="Helical" evidence="1">
    <location>
        <begin position="59"/>
        <end position="79"/>
    </location>
</feature>
<reference evidence="2 3" key="2">
    <citation type="submission" date="2020-02" db="EMBL/GenBank/DDBJ databases">
        <title>Candidatus Galacturonibacter soehngenii shows hetero-acetogenic catabolism of galacturonic acid but lacks a canonical carbon monoxide dehydrogenase/acetyl-CoA synthase complex.</title>
        <authorList>
            <person name="Diender M."/>
            <person name="Stouten G.R."/>
            <person name="Petersen J.F."/>
            <person name="Nielsen P.H."/>
            <person name="Dueholm M.S."/>
            <person name="Pronk J.T."/>
            <person name="Van Loosdrecht M.C.M."/>
        </authorList>
    </citation>
    <scope>NUCLEOTIDE SEQUENCE [LARGE SCALE GENOMIC DNA]</scope>
    <source>
        <strain evidence="2">GalUA</strain>
    </source>
</reference>
<keyword evidence="3" id="KW-1185">Reference proteome</keyword>
<dbReference type="Pfam" id="PF12730">
    <property type="entry name" value="ABC2_membrane_4"/>
    <property type="match status" value="1"/>
</dbReference>
<feature type="transmembrane region" description="Helical" evidence="1">
    <location>
        <begin position="217"/>
        <end position="237"/>
    </location>
</feature>
<evidence type="ECO:0000256" key="1">
    <source>
        <dbReference type="SAM" id="Phobius"/>
    </source>
</evidence>
<dbReference type="OrthoDB" id="9781996at2"/>
<sequence>MLFIKTIKAEKIKLRHSLVWIAFILLPIIPAIMGTFNYLQNKDILTDGWYSLWTQHTLFSCYFFLPVTVGVYCSYLYRLEHVNHNWYRVMTLPVPPIYSYLSKLIIVSSMVVLTQIWIGILFILSGKLCGLTESIPKELIEWLLYGVLGGTVICAIQLCISLVIRSFALPVGIALIGGIGSIPAFSAGYGVMYPYALLGLGMRANAPGGPIQCSIPMYFQNSMIYVGICVVFAYVWMKRKDVFAG</sequence>
<proteinExistence type="predicted"/>
<accession>A0A7V7QL15</accession>
<feature type="transmembrane region" description="Helical" evidence="1">
    <location>
        <begin position="171"/>
        <end position="197"/>
    </location>
</feature>
<keyword evidence="1" id="KW-0812">Transmembrane</keyword>
<feature type="transmembrane region" description="Helical" evidence="1">
    <location>
        <begin position="143"/>
        <end position="164"/>
    </location>
</feature>
<protein>
    <submittedName>
        <fullName evidence="2">ABC transporter permease</fullName>
    </submittedName>
</protein>
<gene>
    <name evidence="2" type="ORF">F7O84_13870</name>
</gene>
<name>A0A7V7QL15_9FIRM</name>
<dbReference type="CDD" id="cd21809">
    <property type="entry name" value="ABC-2_lan_permease-like"/>
    <property type="match status" value="1"/>
</dbReference>
<comment type="caution">
    <text evidence="2">The sequence shown here is derived from an EMBL/GenBank/DDBJ whole genome shotgun (WGS) entry which is preliminary data.</text>
</comment>
<feature type="transmembrane region" description="Helical" evidence="1">
    <location>
        <begin position="100"/>
        <end position="123"/>
    </location>
</feature>
<keyword evidence="1" id="KW-0472">Membrane</keyword>
<dbReference type="AlphaFoldDB" id="A0A7V7QL15"/>
<feature type="transmembrane region" description="Helical" evidence="1">
    <location>
        <begin position="18"/>
        <end position="39"/>
    </location>
</feature>
<dbReference type="Proteomes" id="UP000461768">
    <property type="component" value="Unassembled WGS sequence"/>
</dbReference>